<dbReference type="OrthoDB" id="9800207at2"/>
<evidence type="ECO:0000313" key="8">
    <source>
        <dbReference type="EMBL" id="SLN24480.1"/>
    </source>
</evidence>
<name>A0A1Y5RT78_9RHOB</name>
<evidence type="ECO:0000256" key="3">
    <source>
        <dbReference type="ARBA" id="ARBA00022519"/>
    </source>
</evidence>
<feature type="transmembrane region" description="Helical" evidence="7">
    <location>
        <begin position="51"/>
        <end position="71"/>
    </location>
</feature>
<dbReference type="InterPro" id="IPR051800">
    <property type="entry name" value="PqiA-PqiB_transport"/>
</dbReference>
<dbReference type="RefSeq" id="WP_085835631.1">
    <property type="nucleotide sequence ID" value="NZ_FWFS01000002.1"/>
</dbReference>
<accession>A0A1Y5RT78</accession>
<feature type="transmembrane region" description="Helical" evidence="7">
    <location>
        <begin position="99"/>
        <end position="125"/>
    </location>
</feature>
<comment type="subcellular location">
    <subcellularLocation>
        <location evidence="1">Cell inner membrane</location>
    </subcellularLocation>
</comment>
<keyword evidence="4 7" id="KW-0812">Transmembrane</keyword>
<dbReference type="EMBL" id="FWFS01000002">
    <property type="protein sequence ID" value="SLN24480.1"/>
    <property type="molecule type" value="Genomic_DNA"/>
</dbReference>
<keyword evidence="3" id="KW-0997">Cell inner membrane</keyword>
<keyword evidence="6 7" id="KW-0472">Membrane</keyword>
<keyword evidence="5 7" id="KW-1133">Transmembrane helix</keyword>
<evidence type="ECO:0000256" key="7">
    <source>
        <dbReference type="SAM" id="Phobius"/>
    </source>
</evidence>
<gene>
    <name evidence="8" type="primary">pqiA</name>
    <name evidence="8" type="ORF">AQS8620_00717</name>
</gene>
<evidence type="ECO:0000256" key="2">
    <source>
        <dbReference type="ARBA" id="ARBA00022475"/>
    </source>
</evidence>
<dbReference type="Proteomes" id="UP000193862">
    <property type="component" value="Unassembled WGS sequence"/>
</dbReference>
<dbReference type="GO" id="GO:0005886">
    <property type="term" value="C:plasma membrane"/>
    <property type="evidence" value="ECO:0007669"/>
    <property type="project" value="UniProtKB-SubCell"/>
</dbReference>
<keyword evidence="9" id="KW-1185">Reference proteome</keyword>
<dbReference type="PANTHER" id="PTHR30462">
    <property type="entry name" value="INTERMEMBRANE TRANSPORT PROTEIN PQIB-RELATED"/>
    <property type="match status" value="1"/>
</dbReference>
<evidence type="ECO:0000256" key="6">
    <source>
        <dbReference type="ARBA" id="ARBA00023136"/>
    </source>
</evidence>
<proteinExistence type="predicted"/>
<dbReference type="InterPro" id="IPR007498">
    <property type="entry name" value="PqiA-like"/>
</dbReference>
<sequence>MTQAAIPTARDKGLIACERCGLLWPMSGEHSPCGRCGHKLSSRNTGSIQRVWAWWLAGLMCYIPANLYPMLVTDMLTSHSASTIVQGAIEIAHHGDLPIALVILIASVAIPFAKFAAVAYLALSIRPLGRFRARASAHRRHQLYELVEYIGRWSMIDVFVVAILSALVQLNAAASIHPGPAAVTFALSVIFTMLSAQAFDSRMIWDVSPDAAPTLKEETP</sequence>
<feature type="transmembrane region" description="Helical" evidence="7">
    <location>
        <begin position="146"/>
        <end position="168"/>
    </location>
</feature>
<dbReference type="AlphaFoldDB" id="A0A1Y5RT78"/>
<reference evidence="8 9" key="1">
    <citation type="submission" date="2017-03" db="EMBL/GenBank/DDBJ databases">
        <authorList>
            <person name="Afonso C.L."/>
            <person name="Miller P.J."/>
            <person name="Scott M.A."/>
            <person name="Spackman E."/>
            <person name="Goraichik I."/>
            <person name="Dimitrov K.M."/>
            <person name="Suarez D.L."/>
            <person name="Swayne D.E."/>
        </authorList>
    </citation>
    <scope>NUCLEOTIDE SEQUENCE [LARGE SCALE GENOMIC DNA]</scope>
    <source>
        <strain evidence="8 9">CECT 8620</strain>
    </source>
</reference>
<evidence type="ECO:0000256" key="1">
    <source>
        <dbReference type="ARBA" id="ARBA00004533"/>
    </source>
</evidence>
<dbReference type="Pfam" id="PF04403">
    <property type="entry name" value="PqiA"/>
    <property type="match status" value="1"/>
</dbReference>
<feature type="transmembrane region" description="Helical" evidence="7">
    <location>
        <begin position="180"/>
        <end position="199"/>
    </location>
</feature>
<keyword evidence="2" id="KW-1003">Cell membrane</keyword>
<evidence type="ECO:0000313" key="9">
    <source>
        <dbReference type="Proteomes" id="UP000193862"/>
    </source>
</evidence>
<evidence type="ECO:0000256" key="4">
    <source>
        <dbReference type="ARBA" id="ARBA00022692"/>
    </source>
</evidence>
<organism evidence="8 9">
    <name type="scientific">Aquimixticola soesokkakensis</name>
    <dbReference type="NCBI Taxonomy" id="1519096"/>
    <lineage>
        <taxon>Bacteria</taxon>
        <taxon>Pseudomonadati</taxon>
        <taxon>Pseudomonadota</taxon>
        <taxon>Alphaproteobacteria</taxon>
        <taxon>Rhodobacterales</taxon>
        <taxon>Paracoccaceae</taxon>
        <taxon>Aquimixticola</taxon>
    </lineage>
</organism>
<dbReference type="PANTHER" id="PTHR30462:SF3">
    <property type="entry name" value="INTERMEMBRANE TRANSPORT PROTEIN PQIA"/>
    <property type="match status" value="1"/>
</dbReference>
<protein>
    <submittedName>
        <fullName evidence="8">Paraquat-inducible protein A</fullName>
    </submittedName>
</protein>
<evidence type="ECO:0000256" key="5">
    <source>
        <dbReference type="ARBA" id="ARBA00022989"/>
    </source>
</evidence>